<dbReference type="SUPFAM" id="SSF53474">
    <property type="entry name" value="alpha/beta-Hydrolases"/>
    <property type="match status" value="1"/>
</dbReference>
<name>A0ABD2MKR3_9CUCU</name>
<dbReference type="PANTHER" id="PTHR20908">
    <property type="entry name" value="LD15586P"/>
    <property type="match status" value="1"/>
</dbReference>
<evidence type="ECO:0000313" key="1">
    <source>
        <dbReference type="EMBL" id="KAL3266726.1"/>
    </source>
</evidence>
<gene>
    <name evidence="1" type="ORF">HHI36_010887</name>
</gene>
<dbReference type="Proteomes" id="UP001516400">
    <property type="component" value="Unassembled WGS sequence"/>
</dbReference>
<dbReference type="AlphaFoldDB" id="A0ABD2MKR3"/>
<comment type="caution">
    <text evidence="1">The sequence shown here is derived from an EMBL/GenBank/DDBJ whole genome shotgun (WGS) entry which is preliminary data.</text>
</comment>
<dbReference type="InterPro" id="IPR008547">
    <property type="entry name" value="DUF829_TMEM53"/>
</dbReference>
<evidence type="ECO:0000313" key="2">
    <source>
        <dbReference type="Proteomes" id="UP001516400"/>
    </source>
</evidence>
<dbReference type="Gene3D" id="3.40.50.1820">
    <property type="entry name" value="alpha/beta hydrolase"/>
    <property type="match status" value="1"/>
</dbReference>
<proteinExistence type="predicted"/>
<evidence type="ECO:0008006" key="3">
    <source>
        <dbReference type="Google" id="ProtNLM"/>
    </source>
</evidence>
<dbReference type="InterPro" id="IPR029058">
    <property type="entry name" value="AB_hydrolase_fold"/>
</dbReference>
<protein>
    <recommendedName>
        <fullName evidence="3">Transmembrane protein 53</fullName>
    </recommendedName>
</protein>
<dbReference type="Pfam" id="PF05705">
    <property type="entry name" value="DUF829"/>
    <property type="match status" value="1"/>
</dbReference>
<sequence>MAVSRVISDSLWFLTVRGSTDRIQKTFMAVTVRRFSQLEVTKNIQLVSKDANKISNFKLIKQSDRPCVILLSWLMARRKHIQKFIDYYTKHEFDVLCINITPWQLLWPTKGTQIVASDILRFMDKNYLNSPCLLHGFSVGAYLWAEVMVQMAAEQERYKPVISKIVGQIWDSAADVTELSVGIPFAVFPNNKVMQKTLAQYIHYHLKTFDKVATRHYVRASQMFHTSLITSPALLFLSKTDPIGSFKSNSTVKETWENMGIKVYWKCWDKSPHVGHFHKHREEYIESLNKFLEDISLISQSSERVRAKL</sequence>
<keyword evidence="2" id="KW-1185">Reference proteome</keyword>
<reference evidence="1 2" key="1">
    <citation type="journal article" date="2021" name="BMC Biol.">
        <title>Horizontally acquired antibacterial genes associated with adaptive radiation of ladybird beetles.</title>
        <authorList>
            <person name="Li H.S."/>
            <person name="Tang X.F."/>
            <person name="Huang Y.H."/>
            <person name="Xu Z.Y."/>
            <person name="Chen M.L."/>
            <person name="Du X.Y."/>
            <person name="Qiu B.Y."/>
            <person name="Chen P.T."/>
            <person name="Zhang W."/>
            <person name="Slipinski A."/>
            <person name="Escalona H.E."/>
            <person name="Waterhouse R.M."/>
            <person name="Zwick A."/>
            <person name="Pang H."/>
        </authorList>
    </citation>
    <scope>NUCLEOTIDE SEQUENCE [LARGE SCALE GENOMIC DNA]</scope>
    <source>
        <strain evidence="1">SYSU2018</strain>
    </source>
</reference>
<organism evidence="1 2">
    <name type="scientific">Cryptolaemus montrouzieri</name>
    <dbReference type="NCBI Taxonomy" id="559131"/>
    <lineage>
        <taxon>Eukaryota</taxon>
        <taxon>Metazoa</taxon>
        <taxon>Ecdysozoa</taxon>
        <taxon>Arthropoda</taxon>
        <taxon>Hexapoda</taxon>
        <taxon>Insecta</taxon>
        <taxon>Pterygota</taxon>
        <taxon>Neoptera</taxon>
        <taxon>Endopterygota</taxon>
        <taxon>Coleoptera</taxon>
        <taxon>Polyphaga</taxon>
        <taxon>Cucujiformia</taxon>
        <taxon>Coccinelloidea</taxon>
        <taxon>Coccinellidae</taxon>
        <taxon>Scymninae</taxon>
        <taxon>Scymnini</taxon>
        <taxon>Cryptolaemus</taxon>
    </lineage>
</organism>
<accession>A0ABD2MKR3</accession>
<dbReference type="EMBL" id="JABFTP020000001">
    <property type="protein sequence ID" value="KAL3266726.1"/>
    <property type="molecule type" value="Genomic_DNA"/>
</dbReference>
<dbReference type="PANTHER" id="PTHR20908:SF1">
    <property type="entry name" value="LD15586P"/>
    <property type="match status" value="1"/>
</dbReference>